<feature type="domain" description="AMP-dependent synthetase/ligase" evidence="5">
    <location>
        <begin position="123"/>
        <end position="516"/>
    </location>
</feature>
<keyword evidence="2" id="KW-0443">Lipid metabolism</keyword>
<dbReference type="Gene3D" id="3.40.50.12780">
    <property type="entry name" value="N-terminal domain of ligase-like"/>
    <property type="match status" value="1"/>
</dbReference>
<name>A0A815WED9_9BILA</name>
<proteinExistence type="predicted"/>
<evidence type="ECO:0000256" key="2">
    <source>
        <dbReference type="ARBA" id="ARBA00022832"/>
    </source>
</evidence>
<dbReference type="OrthoDB" id="1700726at2759"/>
<dbReference type="GO" id="GO:0004467">
    <property type="term" value="F:long-chain fatty acid-CoA ligase activity"/>
    <property type="evidence" value="ECO:0007669"/>
    <property type="project" value="UniProtKB-EC"/>
</dbReference>
<accession>A0A815WED9</accession>
<keyword evidence="1" id="KW-0436">Ligase</keyword>
<evidence type="ECO:0000256" key="3">
    <source>
        <dbReference type="ARBA" id="ARBA00026121"/>
    </source>
</evidence>
<gene>
    <name evidence="6" type="ORF">GPM918_LOCUS38622</name>
    <name evidence="7" type="ORF">SRO942_LOCUS39461</name>
</gene>
<keyword evidence="8" id="KW-1185">Reference proteome</keyword>
<reference evidence="6" key="1">
    <citation type="submission" date="2021-02" db="EMBL/GenBank/DDBJ databases">
        <authorList>
            <person name="Nowell W R."/>
        </authorList>
    </citation>
    <scope>NUCLEOTIDE SEQUENCE</scope>
</reference>
<dbReference type="Proteomes" id="UP000681722">
    <property type="component" value="Unassembled WGS sequence"/>
</dbReference>
<keyword evidence="4" id="KW-1133">Transmembrane helix</keyword>
<feature type="transmembrane region" description="Helical" evidence="4">
    <location>
        <begin position="14"/>
        <end position="34"/>
    </location>
</feature>
<dbReference type="Pfam" id="PF00501">
    <property type="entry name" value="AMP-binding"/>
    <property type="match status" value="1"/>
</dbReference>
<dbReference type="EMBL" id="CAJOBC010091489">
    <property type="protein sequence ID" value="CAF4401268.1"/>
    <property type="molecule type" value="Genomic_DNA"/>
</dbReference>
<evidence type="ECO:0000259" key="5">
    <source>
        <dbReference type="Pfam" id="PF00501"/>
    </source>
</evidence>
<dbReference type="SUPFAM" id="SSF56801">
    <property type="entry name" value="Acetyl-CoA synthetase-like"/>
    <property type="match status" value="1"/>
</dbReference>
<evidence type="ECO:0000313" key="7">
    <source>
        <dbReference type="EMBL" id="CAF4401268.1"/>
    </source>
</evidence>
<dbReference type="InterPro" id="IPR042099">
    <property type="entry name" value="ANL_N_sf"/>
</dbReference>
<dbReference type="PANTHER" id="PTHR43272:SF107">
    <property type="entry name" value="LONG-CHAIN-FATTY-ACID--COA LIGASE 5"/>
    <property type="match status" value="1"/>
</dbReference>
<dbReference type="PANTHER" id="PTHR43272">
    <property type="entry name" value="LONG-CHAIN-FATTY-ACID--COA LIGASE"/>
    <property type="match status" value="1"/>
</dbReference>
<keyword evidence="4" id="KW-0812">Transmembrane</keyword>
<evidence type="ECO:0000256" key="4">
    <source>
        <dbReference type="SAM" id="Phobius"/>
    </source>
</evidence>
<organism evidence="6 8">
    <name type="scientific">Didymodactylos carnosus</name>
    <dbReference type="NCBI Taxonomy" id="1234261"/>
    <lineage>
        <taxon>Eukaryota</taxon>
        <taxon>Metazoa</taxon>
        <taxon>Spiralia</taxon>
        <taxon>Gnathifera</taxon>
        <taxon>Rotifera</taxon>
        <taxon>Eurotatoria</taxon>
        <taxon>Bdelloidea</taxon>
        <taxon>Philodinida</taxon>
        <taxon>Philodinidae</taxon>
        <taxon>Didymodactylos</taxon>
    </lineage>
</organism>
<keyword evidence="2" id="KW-0276">Fatty acid metabolism</keyword>
<keyword evidence="4" id="KW-0472">Membrane</keyword>
<evidence type="ECO:0000256" key="1">
    <source>
        <dbReference type="ARBA" id="ARBA00022598"/>
    </source>
</evidence>
<dbReference type="AlphaFoldDB" id="A0A815WED9"/>
<comment type="caution">
    <text evidence="6">The sequence shown here is derived from an EMBL/GenBank/DDBJ whole genome shotgun (WGS) entry which is preliminary data.</text>
</comment>
<dbReference type="EMBL" id="CAJNOQ010025857">
    <property type="protein sequence ID" value="CAF1540913.1"/>
    <property type="molecule type" value="Genomic_DNA"/>
</dbReference>
<evidence type="ECO:0000313" key="8">
    <source>
        <dbReference type="Proteomes" id="UP000663829"/>
    </source>
</evidence>
<protein>
    <recommendedName>
        <fullName evidence="3">long-chain-fatty-acid--CoA ligase</fullName>
        <ecNumber evidence="3">6.2.1.3</ecNumber>
    </recommendedName>
</protein>
<sequence length="568" mass="64432">MCILDMSSYPKFNVPYTIAGVGAGVGACTLAYYGSHAYKSRLQKLYDDGIDLNNQTIEVDPVEKIRRCTFYKNVDIYTYYKQFFPDVKMLGDILYHGYKVSNNGPCIGLSFNDSTSTNENINFNWLSYSHVLEQVRYIGSYMISCLNLVPNKSKVGIMSLNRQEWTYVEHACYMYGFIVVSLYTTYDSQTVLNLLQKTSTDILFVDNVQRIEKIKSNLFDIGIKHIISMDDLPITDNNNSDIKTFQHVLESGKENLCPRPYFESNNIATFIFTSGTTGKLSLINVCEPKIAMLSHENILSTIKSDYERKQRARISGTPSDRHLSFLPMPHLYERMVLLVTFINGSKVVYCPQPEKLLEYYTVVKPSRLVMVPRLLNKVYDTIMNEAGKSKIKHFLIKQALQNEQPSLFTKLIFRKVRRLFGNEAISMFTGSAPVTPDVLHFFRIALNIPVAEGYGQTETSAAGTTTHIIDQSPGTVGSPGCTVEIKLIDVSGTNYYKENNQGEICIRGPCVFKGYFGDEKKTRETIDEDGWCHTGDIGEWRPNGSLRVIDRCKNIFKLSQGEYIGKLN</sequence>
<dbReference type="GO" id="GO:0005783">
    <property type="term" value="C:endoplasmic reticulum"/>
    <property type="evidence" value="ECO:0007669"/>
    <property type="project" value="TreeGrafter"/>
</dbReference>
<dbReference type="EC" id="6.2.1.3" evidence="3"/>
<dbReference type="InterPro" id="IPR000873">
    <property type="entry name" value="AMP-dep_synth/lig_dom"/>
</dbReference>
<dbReference type="GO" id="GO:0016020">
    <property type="term" value="C:membrane"/>
    <property type="evidence" value="ECO:0007669"/>
    <property type="project" value="TreeGrafter"/>
</dbReference>
<evidence type="ECO:0000313" key="6">
    <source>
        <dbReference type="EMBL" id="CAF1540913.1"/>
    </source>
</evidence>
<dbReference type="Proteomes" id="UP000663829">
    <property type="component" value="Unassembled WGS sequence"/>
</dbReference>